<evidence type="ECO:0000313" key="3">
    <source>
        <dbReference type="Proteomes" id="UP000626109"/>
    </source>
</evidence>
<accession>A0A813JVC1</accession>
<proteinExistence type="predicted"/>
<sequence length="144" mass="15830">MRDLHDELNDLLPKQVLDDIDRIPGEANQMVHDSQEAAESWMTRVARAAKEKAAAMRSWAADRLHQAEEKLRDMEANRRNMSHHATNATKAANNATAVVGPAEPAAAVGPAIPEPLRSFSAPCRRLPSCSWLWLLSACLLITVA</sequence>
<dbReference type="Proteomes" id="UP000626109">
    <property type="component" value="Unassembled WGS sequence"/>
</dbReference>
<organism evidence="2 3">
    <name type="scientific">Polarella glacialis</name>
    <name type="common">Dinoflagellate</name>
    <dbReference type="NCBI Taxonomy" id="89957"/>
    <lineage>
        <taxon>Eukaryota</taxon>
        <taxon>Sar</taxon>
        <taxon>Alveolata</taxon>
        <taxon>Dinophyceae</taxon>
        <taxon>Suessiales</taxon>
        <taxon>Suessiaceae</taxon>
        <taxon>Polarella</taxon>
    </lineage>
</organism>
<gene>
    <name evidence="2" type="ORF">PGLA2088_LOCUS25116</name>
</gene>
<dbReference type="EMBL" id="CAJNNW010026630">
    <property type="protein sequence ID" value="CAE8686719.1"/>
    <property type="molecule type" value="Genomic_DNA"/>
</dbReference>
<evidence type="ECO:0000256" key="1">
    <source>
        <dbReference type="SAM" id="Coils"/>
    </source>
</evidence>
<name>A0A813JVC1_POLGL</name>
<dbReference type="AlphaFoldDB" id="A0A813JVC1"/>
<reference evidence="2" key="1">
    <citation type="submission" date="2021-02" db="EMBL/GenBank/DDBJ databases">
        <authorList>
            <person name="Dougan E. K."/>
            <person name="Rhodes N."/>
            <person name="Thang M."/>
            <person name="Chan C."/>
        </authorList>
    </citation>
    <scope>NUCLEOTIDE SEQUENCE</scope>
</reference>
<protein>
    <submittedName>
        <fullName evidence="2">Uncharacterized protein</fullName>
    </submittedName>
</protein>
<evidence type="ECO:0000313" key="2">
    <source>
        <dbReference type="EMBL" id="CAE8686719.1"/>
    </source>
</evidence>
<comment type="caution">
    <text evidence="2">The sequence shown here is derived from an EMBL/GenBank/DDBJ whole genome shotgun (WGS) entry which is preliminary data.</text>
</comment>
<keyword evidence="1" id="KW-0175">Coiled coil</keyword>
<feature type="coiled-coil region" evidence="1">
    <location>
        <begin position="57"/>
        <end position="84"/>
    </location>
</feature>